<evidence type="ECO:0000313" key="2">
    <source>
        <dbReference type="EMBL" id="GBE62466.1"/>
    </source>
</evidence>
<sequence>MTDEWISQTRASELYGLSVSELQRNAAHVIDNSGTAGSDTGNVASKVKRGSNPTVPLTVRLVKNPRGYHLPMRLYKTSELETLRAIKREQEKTSVPTDKCVKKKVIKHSRKKSAPRPAPPVCASNGHTFVPENSTVQKCSVCGQRVEFEDI</sequence>
<feature type="compositionally biased region" description="Basic residues" evidence="1">
    <location>
        <begin position="101"/>
        <end position="114"/>
    </location>
</feature>
<name>A0A2H6KHJ4_9APIC</name>
<dbReference type="EMBL" id="BDSA01000005">
    <property type="protein sequence ID" value="GBE62466.1"/>
    <property type="molecule type" value="Genomic_DNA"/>
</dbReference>
<dbReference type="GeneID" id="39876236"/>
<accession>A0A2H6KHJ4</accession>
<keyword evidence="3" id="KW-1185">Reference proteome</keyword>
<feature type="compositionally biased region" description="Polar residues" evidence="1">
    <location>
        <begin position="32"/>
        <end position="43"/>
    </location>
</feature>
<dbReference type="Proteomes" id="UP000236319">
    <property type="component" value="Unassembled WGS sequence"/>
</dbReference>
<dbReference type="RefSeq" id="XP_028868709.1">
    <property type="nucleotide sequence ID" value="XM_029012876.1"/>
</dbReference>
<comment type="caution">
    <text evidence="2">The sequence shown here is derived from an EMBL/GenBank/DDBJ whole genome shotgun (WGS) entry which is preliminary data.</text>
</comment>
<gene>
    <name evidence="2" type="ORF">BOVATA_039590</name>
</gene>
<evidence type="ECO:0000313" key="3">
    <source>
        <dbReference type="Proteomes" id="UP000236319"/>
    </source>
</evidence>
<keyword evidence="2" id="KW-0670">Pyruvate</keyword>
<feature type="region of interest" description="Disordered" evidence="1">
    <location>
        <begin position="91"/>
        <end position="120"/>
    </location>
</feature>
<dbReference type="AlphaFoldDB" id="A0A2H6KHJ4"/>
<organism evidence="2 3">
    <name type="scientific">Babesia ovata</name>
    <dbReference type="NCBI Taxonomy" id="189622"/>
    <lineage>
        <taxon>Eukaryota</taxon>
        <taxon>Sar</taxon>
        <taxon>Alveolata</taxon>
        <taxon>Apicomplexa</taxon>
        <taxon>Aconoidasida</taxon>
        <taxon>Piroplasmida</taxon>
        <taxon>Babesiidae</taxon>
        <taxon>Babesia</taxon>
    </lineage>
</organism>
<feature type="region of interest" description="Disordered" evidence="1">
    <location>
        <begin position="31"/>
        <end position="51"/>
    </location>
</feature>
<reference evidence="2 3" key="1">
    <citation type="journal article" date="2017" name="BMC Genomics">
        <title>Whole-genome assembly of Babesia ovata and comparative genomics between closely related pathogens.</title>
        <authorList>
            <person name="Yamagishi J."/>
            <person name="Asada M."/>
            <person name="Hakimi H."/>
            <person name="Tanaka T.Q."/>
            <person name="Sugimoto C."/>
            <person name="Kawazu S."/>
        </authorList>
    </citation>
    <scope>NUCLEOTIDE SEQUENCE [LARGE SCALE GENOMIC DNA]</scope>
    <source>
        <strain evidence="2 3">Miyake</strain>
    </source>
</reference>
<evidence type="ECO:0000256" key="1">
    <source>
        <dbReference type="SAM" id="MobiDB-lite"/>
    </source>
</evidence>
<proteinExistence type="predicted"/>
<dbReference type="OrthoDB" id="367237at2759"/>
<protein>
    <submittedName>
        <fullName evidence="2">Pyruvate oxidase, putative</fullName>
    </submittedName>
</protein>
<dbReference type="VEuPathDB" id="PiroplasmaDB:BOVATA_039590"/>